<evidence type="ECO:0000313" key="2">
    <source>
        <dbReference type="Proteomes" id="UP000015104"/>
    </source>
</evidence>
<dbReference type="EMBL" id="CAEY01000382">
    <property type="status" value="NOT_ANNOTATED_CDS"/>
    <property type="molecule type" value="Genomic_DNA"/>
</dbReference>
<accession>T1KR04</accession>
<dbReference type="EnsemblMetazoa" id="tetur18g01810.1">
    <property type="protein sequence ID" value="tetur18g01810.1"/>
    <property type="gene ID" value="tetur18g01810"/>
</dbReference>
<evidence type="ECO:0000313" key="1">
    <source>
        <dbReference type="EnsemblMetazoa" id="tetur18g01810.1"/>
    </source>
</evidence>
<protein>
    <submittedName>
        <fullName evidence="1">Uncharacterized protein</fullName>
    </submittedName>
</protein>
<keyword evidence="2" id="KW-1185">Reference proteome</keyword>
<sequence length="26" mass="3026">MLSQIDPLWSQTLVKILDLHTFTLPD</sequence>
<dbReference type="Proteomes" id="UP000015104">
    <property type="component" value="Unassembled WGS sequence"/>
</dbReference>
<organism evidence="1 2">
    <name type="scientific">Tetranychus urticae</name>
    <name type="common">Two-spotted spider mite</name>
    <dbReference type="NCBI Taxonomy" id="32264"/>
    <lineage>
        <taxon>Eukaryota</taxon>
        <taxon>Metazoa</taxon>
        <taxon>Ecdysozoa</taxon>
        <taxon>Arthropoda</taxon>
        <taxon>Chelicerata</taxon>
        <taxon>Arachnida</taxon>
        <taxon>Acari</taxon>
        <taxon>Acariformes</taxon>
        <taxon>Trombidiformes</taxon>
        <taxon>Prostigmata</taxon>
        <taxon>Eleutherengona</taxon>
        <taxon>Raphignathae</taxon>
        <taxon>Tetranychoidea</taxon>
        <taxon>Tetranychidae</taxon>
        <taxon>Tetranychus</taxon>
    </lineage>
</organism>
<name>T1KR04_TETUR</name>
<dbReference type="AlphaFoldDB" id="T1KR04"/>
<proteinExistence type="predicted"/>
<reference evidence="2" key="1">
    <citation type="submission" date="2011-08" db="EMBL/GenBank/DDBJ databases">
        <authorList>
            <person name="Rombauts S."/>
        </authorList>
    </citation>
    <scope>NUCLEOTIDE SEQUENCE</scope>
    <source>
        <strain evidence="2">London</strain>
    </source>
</reference>
<dbReference type="HOGENOM" id="CLU_3417524_0_0_1"/>
<reference evidence="1" key="2">
    <citation type="submission" date="2015-06" db="UniProtKB">
        <authorList>
            <consortium name="EnsemblMetazoa"/>
        </authorList>
    </citation>
    <scope>IDENTIFICATION</scope>
</reference>